<dbReference type="InterPro" id="IPR029062">
    <property type="entry name" value="Class_I_gatase-like"/>
</dbReference>
<evidence type="ECO:0000259" key="1">
    <source>
        <dbReference type="Pfam" id="PF06283"/>
    </source>
</evidence>
<dbReference type="PIRSF" id="PIRSF030013">
    <property type="entry name" value="ThuA"/>
    <property type="match status" value="1"/>
</dbReference>
<feature type="domain" description="ThuA-like" evidence="1">
    <location>
        <begin position="33"/>
        <end position="222"/>
    </location>
</feature>
<comment type="caution">
    <text evidence="2">The sequence shown here is derived from an EMBL/GenBank/DDBJ whole genome shotgun (WGS) entry which is preliminary data.</text>
</comment>
<proteinExistence type="predicted"/>
<sequence>MNKTRVTVWSEGIDPVLEPRAIALYPDDINTYIAGFLGKEEDFAVRTRSLHQPENGLSQSVLDETDVLVWWSHLYDGKVSEETAERVVNAVLNGMGLLLLHASLGSKPARLLLGKSSNTGKYREIGEMERVWVVDRSHPVVEGLEKEYIEIPGSEMYGEPYGMPVPEDIVFISWFEGGEVLRSGVSWHKGAGRIFYFAPGHEEFPVYYHPEIQKVIANAVRWLKPVKGPAVTFAGEIGSMEPIKNPVKG</sequence>
<dbReference type="EMBL" id="DWWS01000060">
    <property type="protein sequence ID" value="HJC25279.1"/>
    <property type="molecule type" value="Genomic_DNA"/>
</dbReference>
<dbReference type="Gene3D" id="3.40.50.880">
    <property type="match status" value="1"/>
</dbReference>
<dbReference type="InterPro" id="IPR029010">
    <property type="entry name" value="ThuA-like"/>
</dbReference>
<gene>
    <name evidence="2" type="ORF">H9761_16515</name>
</gene>
<reference evidence="2" key="2">
    <citation type="submission" date="2021-04" db="EMBL/GenBank/DDBJ databases">
        <authorList>
            <person name="Gilroy R."/>
        </authorList>
    </citation>
    <scope>NUCLEOTIDE SEQUENCE</scope>
    <source>
        <strain evidence="2">USAMLcec2-132</strain>
    </source>
</reference>
<evidence type="ECO:0000313" key="3">
    <source>
        <dbReference type="Proteomes" id="UP000823891"/>
    </source>
</evidence>
<dbReference type="AlphaFoldDB" id="A0A9D2NK90"/>
<evidence type="ECO:0000313" key="2">
    <source>
        <dbReference type="EMBL" id="HJC25279.1"/>
    </source>
</evidence>
<name>A0A9D2NK90_9FIRM</name>
<dbReference type="Pfam" id="PF06283">
    <property type="entry name" value="ThuA"/>
    <property type="match status" value="1"/>
</dbReference>
<protein>
    <submittedName>
        <fullName evidence="2">ThuA domain-containing protein</fullName>
    </submittedName>
</protein>
<dbReference type="InterPro" id="IPR009381">
    <property type="entry name" value="Trehalose_catabolism_ThuA_prok"/>
</dbReference>
<dbReference type="SUPFAM" id="SSF52317">
    <property type="entry name" value="Class I glutamine amidotransferase-like"/>
    <property type="match status" value="1"/>
</dbReference>
<organism evidence="2 3">
    <name type="scientific">Candidatus Eisenbergiella merdavium</name>
    <dbReference type="NCBI Taxonomy" id="2838551"/>
    <lineage>
        <taxon>Bacteria</taxon>
        <taxon>Bacillati</taxon>
        <taxon>Bacillota</taxon>
        <taxon>Clostridia</taxon>
        <taxon>Lachnospirales</taxon>
        <taxon>Lachnospiraceae</taxon>
        <taxon>Eisenbergiella</taxon>
    </lineage>
</organism>
<accession>A0A9D2NK90</accession>
<reference evidence="2" key="1">
    <citation type="journal article" date="2021" name="PeerJ">
        <title>Extensive microbial diversity within the chicken gut microbiome revealed by metagenomics and culture.</title>
        <authorList>
            <person name="Gilroy R."/>
            <person name="Ravi A."/>
            <person name="Getino M."/>
            <person name="Pursley I."/>
            <person name="Horton D.L."/>
            <person name="Alikhan N.F."/>
            <person name="Baker D."/>
            <person name="Gharbi K."/>
            <person name="Hall N."/>
            <person name="Watson M."/>
            <person name="Adriaenssens E.M."/>
            <person name="Foster-Nyarko E."/>
            <person name="Jarju S."/>
            <person name="Secka A."/>
            <person name="Antonio M."/>
            <person name="Oren A."/>
            <person name="Chaudhuri R.R."/>
            <person name="La Ragione R."/>
            <person name="Hildebrand F."/>
            <person name="Pallen M.J."/>
        </authorList>
    </citation>
    <scope>NUCLEOTIDE SEQUENCE</scope>
    <source>
        <strain evidence="2">USAMLcec2-132</strain>
    </source>
</reference>
<dbReference type="Proteomes" id="UP000823891">
    <property type="component" value="Unassembled WGS sequence"/>
</dbReference>